<name>A0A1S2VDG7_9BACT</name>
<dbReference type="GO" id="GO:0003824">
    <property type="term" value="F:catalytic activity"/>
    <property type="evidence" value="ECO:0007669"/>
    <property type="project" value="InterPro"/>
</dbReference>
<reference evidence="2 3" key="1">
    <citation type="submission" date="2016-10" db="EMBL/GenBank/DDBJ databases">
        <title>Arsenicibacter rosenii gen. nov., sp. nov., an efficient arsenic-methylating bacterium isolated from an arsenic-contaminated paddy soil.</title>
        <authorList>
            <person name="Huang K."/>
        </authorList>
    </citation>
    <scope>NUCLEOTIDE SEQUENCE [LARGE SCALE GENOMIC DNA]</scope>
    <source>
        <strain evidence="2 3">SM-1</strain>
    </source>
</reference>
<protein>
    <recommendedName>
        <fullName evidence="1">Endonuclease/exonuclease/phosphatase domain-containing protein</fullName>
    </recommendedName>
</protein>
<keyword evidence="3" id="KW-1185">Reference proteome</keyword>
<dbReference type="Pfam" id="PF03372">
    <property type="entry name" value="Exo_endo_phos"/>
    <property type="match status" value="1"/>
</dbReference>
<accession>A0A1S2VDG7</accession>
<evidence type="ECO:0000259" key="1">
    <source>
        <dbReference type="Pfam" id="PF03372"/>
    </source>
</evidence>
<dbReference type="InterPro" id="IPR005135">
    <property type="entry name" value="Endo/exonuclease/phosphatase"/>
</dbReference>
<evidence type="ECO:0000313" key="3">
    <source>
        <dbReference type="Proteomes" id="UP000181790"/>
    </source>
</evidence>
<gene>
    <name evidence="2" type="ORF">BLX24_23480</name>
</gene>
<dbReference type="EMBL" id="MORL01000019">
    <property type="protein sequence ID" value="OIN56742.1"/>
    <property type="molecule type" value="Genomic_DNA"/>
</dbReference>
<dbReference type="Gene3D" id="3.60.10.10">
    <property type="entry name" value="Endonuclease/exonuclease/phosphatase"/>
    <property type="match status" value="1"/>
</dbReference>
<dbReference type="InterPro" id="IPR036691">
    <property type="entry name" value="Endo/exonu/phosph_ase_sf"/>
</dbReference>
<proteinExistence type="predicted"/>
<dbReference type="Proteomes" id="UP000181790">
    <property type="component" value="Unassembled WGS sequence"/>
</dbReference>
<organism evidence="2 3">
    <name type="scientific">Arsenicibacter rosenii</name>
    <dbReference type="NCBI Taxonomy" id="1750698"/>
    <lineage>
        <taxon>Bacteria</taxon>
        <taxon>Pseudomonadati</taxon>
        <taxon>Bacteroidota</taxon>
        <taxon>Cytophagia</taxon>
        <taxon>Cytophagales</taxon>
        <taxon>Spirosomataceae</taxon>
        <taxon>Arsenicibacter</taxon>
    </lineage>
</organism>
<sequence>MNLSGFFTAIGTPSTAQSYTVNGVNLTGPVTVSAPAGYEISLNGSAYASTTTVSPVSGSVSQGVFVRLTGAAVGSFTGTVTHVSTGLTATVPVSGTVNPPAALTVNSAGLTLAGTQGTPSATQSYIVSATALTAALVVSAPTGIEISSNGTSFSSSLTLASSTTSATITARLTGLNTGAFSGNITNVSGSLSAVVPVSGSVSSTGEIVLTGGSYTQNFDGIGTQLPTGWSVRTGATATGLGSTQLLTVAPTLWNNTGGSFKNLASGDIGLSASTTDQGNATDRALGVRQSGSLGDPGAAFTAKLARTTGFQSFSLTFKLQSLDASSPRVTTWRVDYGFGETPTSFTALTVTGPLTVGGSAVSNNTIGVDFGTALDNVNTPVWVRIVALSSSSGSGNRPTTGIDDFSLTYSPVQPVLTVTPASLTGANGLEYFAGSGPASRTVTVSGKFLTPDAGNITVTTSDATNFAVSTDGTAFGATASLPYTGSALAATNLIVRLNNSIAIGDTYATTLTISGGGTTPVMIPVSGTVLAAGTKVLRVQPVTLNSFTTTQGTLSDEQTYTLTATNLTEDIVIVAPAGVEVSEVSGIDFASSLTLPASTTLATIYVHLTGETVGSVNGSITHAANGLSAAVTVGGTVSNSVSIGGLITMAEARTVAVNSVVTLRGQVTVSSQFGGNLFYVQDETGGIAFYNASTAYGNQVQLGDRVQATGSVTVYQGARELVITSFSVVQTGLTPPAPKVVTLDQLTANEGWLVQVDNAAIGGTGTSFSPTTYPLTADGASGTLYIKAQSGVNGAGKPASATIIGISEHYTSGVTNINELMPRLLSDVSGATAPVDLTCAIPGSTTLTADKTLDIAAWNVEFFGADAGSITCAQGTYAYDDQGPLNEALQKTNVATVINKLNADIIATEEVSDINLFAQMVSSIPGSYSYACSDKFSYFFQDECQQTVTNGKVFGPTAYGQKVCVIYNTATITPIPSETKALLLNSSSTYTYPTGNGWASGRLPYMFVANATINGVTRKIHVVVIHAKSGSASADFTRRRQDYNDLKTVLDTQYPNANIVMLGDYNDKATASIYTASPISSFNSFVADETNYATLTKPLELQNCSTFNSSASFIDHMIVSNDLNRGYLSNSMYVLQPFSIPGYGTTTSDHNPIAARFDLSQLPAPTVALAASGTVTCANPTVTLTASVTGTGPFTYTVVGAGIVSQSATSATVNQAGTYTVIVTDQVTSATASATATVTSNTVTPTASLVASNTLTCTQTSVTLTASGGQSYTIAGPGLATPATTSMVVVNQAGSYTATVANANGCPSTTTVTVAADQSVPSVSLVVSGTLTCAQTSATLTASGATSYTLLGPGLASPVIGNTAVVSVEGVYTVIGSYSNTCSATVSAGVTSNTIAPMASLAANGAVTCASVATLVASGGSSYTFTGPNGVVSSTGTTAIATQAGAYTVLVANVNGCTATAQTTVVAGTLPPLAMVASGSAVGCGASSVTLTASGATSYTAVGPDFMETNTTGVFVITKTGSYTVSGLVNTGCVAVATHTVNAGITPSATNVQVGSMNKSTGGCMSVLTATATGTRFTFTGPDGYVFSYVFRTPGTYPIVAPNLPVTGGYTLTVSGGDGCGSAVYPVTVTEMPCR</sequence>
<comment type="caution">
    <text evidence="2">The sequence shown here is derived from an EMBL/GenBank/DDBJ whole genome shotgun (WGS) entry which is preliminary data.</text>
</comment>
<dbReference type="SUPFAM" id="SSF56219">
    <property type="entry name" value="DNase I-like"/>
    <property type="match status" value="1"/>
</dbReference>
<feature type="domain" description="Endonuclease/exonuclease/phosphatase" evidence="1">
    <location>
        <begin position="857"/>
        <end position="1150"/>
    </location>
</feature>
<evidence type="ECO:0000313" key="2">
    <source>
        <dbReference type="EMBL" id="OIN56742.1"/>
    </source>
</evidence>